<keyword evidence="2" id="KW-0472">Membrane</keyword>
<protein>
    <submittedName>
        <fullName evidence="3">Uncharacterized protein</fullName>
    </submittedName>
</protein>
<feature type="region of interest" description="Disordered" evidence="1">
    <location>
        <begin position="1"/>
        <end position="25"/>
    </location>
</feature>
<dbReference type="InterPro" id="IPR011676">
    <property type="entry name" value="DUF1618"/>
</dbReference>
<dbReference type="AlphaFoldDB" id="M8C954"/>
<feature type="compositionally biased region" description="Basic residues" evidence="1">
    <location>
        <begin position="428"/>
        <end position="441"/>
    </location>
</feature>
<accession>M8C954</accession>
<dbReference type="EnsemblPlants" id="EMT11658">
    <property type="protein sequence ID" value="EMT11658"/>
    <property type="gene ID" value="F775_06901"/>
</dbReference>
<feature type="region of interest" description="Disordered" evidence="1">
    <location>
        <begin position="408"/>
        <end position="443"/>
    </location>
</feature>
<keyword evidence="2" id="KW-1133">Transmembrane helix</keyword>
<evidence type="ECO:0000256" key="2">
    <source>
        <dbReference type="SAM" id="Phobius"/>
    </source>
</evidence>
<reference evidence="3" key="1">
    <citation type="submission" date="2015-06" db="UniProtKB">
        <authorList>
            <consortium name="EnsemblPlants"/>
        </authorList>
    </citation>
    <scope>IDENTIFICATION</scope>
</reference>
<evidence type="ECO:0000313" key="3">
    <source>
        <dbReference type="EnsemblPlants" id="EMT11658"/>
    </source>
</evidence>
<name>M8C954_AEGTA</name>
<dbReference type="PANTHER" id="PTHR33074:SF134">
    <property type="entry name" value="EXPRESSED PROTEIN"/>
    <property type="match status" value="1"/>
</dbReference>
<dbReference type="Pfam" id="PF07762">
    <property type="entry name" value="DUF1618"/>
    <property type="match status" value="1"/>
</dbReference>
<feature type="transmembrane region" description="Helical" evidence="2">
    <location>
        <begin position="450"/>
        <end position="469"/>
    </location>
</feature>
<proteinExistence type="predicted"/>
<evidence type="ECO:0000256" key="1">
    <source>
        <dbReference type="SAM" id="MobiDB-lite"/>
    </source>
</evidence>
<feature type="compositionally biased region" description="Low complexity" evidence="1">
    <location>
        <begin position="16"/>
        <end position="25"/>
    </location>
</feature>
<dbReference type="PANTHER" id="PTHR33074">
    <property type="entry name" value="EXPRESSED PROTEIN-RELATED"/>
    <property type="match status" value="1"/>
</dbReference>
<organism evidence="3">
    <name type="scientific">Aegilops tauschii</name>
    <name type="common">Tausch's goatgrass</name>
    <name type="synonym">Aegilops squarrosa</name>
    <dbReference type="NCBI Taxonomy" id="37682"/>
    <lineage>
        <taxon>Eukaryota</taxon>
        <taxon>Viridiplantae</taxon>
        <taxon>Streptophyta</taxon>
        <taxon>Embryophyta</taxon>
        <taxon>Tracheophyta</taxon>
        <taxon>Spermatophyta</taxon>
        <taxon>Magnoliopsida</taxon>
        <taxon>Liliopsida</taxon>
        <taxon>Poales</taxon>
        <taxon>Poaceae</taxon>
        <taxon>BOP clade</taxon>
        <taxon>Pooideae</taxon>
        <taxon>Triticodae</taxon>
        <taxon>Triticeae</taxon>
        <taxon>Triticinae</taxon>
        <taxon>Aegilops</taxon>
    </lineage>
</organism>
<keyword evidence="2" id="KW-0812">Transmembrane</keyword>
<sequence>MAHSTVSGGPDALIGPHAGAAATPPSSAASDWALINNRAHISGDRNATTAVCRTREGQPVEVSFWIADPPSVSHFSVHCPGIDDSDLCSDAPPYIICAEAAFLLFCVTIDESVHHFVYSARGIPAGKPSLHLLPGPCPRVDAFASQQFGILPCGDEHYAVAFLDHQWDSTDQDWHYSVYIFSSETKAWRRSKDALLQLSEPDKLLFDIHSSSKQIAVGANSLGWVDLFRGIVLVCNLFDECPVSRFIPFPTSRASITDAPEYFGDVVCSGDLIKFVCRMKGKGWRATTWERKLSWDDWQQRCTIDVKNVSVDQSFSALLPELLDEETKQLNLKKLSFLVPTLSVHDDNLLYMMAKVVDGDGTPLVIVVDMDRAVLEALVPVYTKPSYTITMYSPCALPKYHLNNKDNAGEGIDNPVDKGSNTQENPQKKRKKKSGKKKKQLHVPDRQPKSYVLCFLGCILIVIIVKVLWPRLSLLLWLTREPDAGAAVAANSFLHLCMKILVTGFEVFLMHQGELSSDL</sequence>